<name>A0ABY7FVU6_MYAAR</name>
<dbReference type="InterPro" id="IPR036397">
    <property type="entry name" value="RNaseH_sf"/>
</dbReference>
<sequence>MDVFFAAPKSKLAVDELWESDGLAVSQCASKQKFRVITSIFEFQYRSLQEVDFYIIFKKVYTMGRLSDAQRHEAIGMVAGSSARKSDGPADYARPLSARLTTDFMTRQIINVLPWPAFSPDLSPIEHLWDQLGRRVYCVRHVINKAELVQALREEWNTIPQYRTQRLIRSMRRRCQSVLDANCRHIR</sequence>
<accession>A0ABY7FVU6</accession>
<keyword evidence="2" id="KW-1185">Reference proteome</keyword>
<reference evidence="1" key="1">
    <citation type="submission" date="2022-11" db="EMBL/GenBank/DDBJ databases">
        <title>Centuries of genome instability and evolution in soft-shell clam transmissible cancer (bioRxiv).</title>
        <authorList>
            <person name="Hart S.F.M."/>
            <person name="Yonemitsu M.A."/>
            <person name="Giersch R.M."/>
            <person name="Beal B.F."/>
            <person name="Arriagada G."/>
            <person name="Davis B.W."/>
            <person name="Ostrander E.A."/>
            <person name="Goff S.P."/>
            <person name="Metzger M.J."/>
        </authorList>
    </citation>
    <scope>NUCLEOTIDE SEQUENCE</scope>
    <source>
        <strain evidence="1">MELC-2E11</strain>
        <tissue evidence="1">Siphon/mantle</tissue>
    </source>
</reference>
<dbReference type="EMBL" id="CP111025">
    <property type="protein sequence ID" value="WAR24983.1"/>
    <property type="molecule type" value="Genomic_DNA"/>
</dbReference>
<organism evidence="1 2">
    <name type="scientific">Mya arenaria</name>
    <name type="common">Soft-shell clam</name>
    <dbReference type="NCBI Taxonomy" id="6604"/>
    <lineage>
        <taxon>Eukaryota</taxon>
        <taxon>Metazoa</taxon>
        <taxon>Spiralia</taxon>
        <taxon>Lophotrochozoa</taxon>
        <taxon>Mollusca</taxon>
        <taxon>Bivalvia</taxon>
        <taxon>Autobranchia</taxon>
        <taxon>Heteroconchia</taxon>
        <taxon>Euheterodonta</taxon>
        <taxon>Imparidentia</taxon>
        <taxon>Neoheterodontei</taxon>
        <taxon>Myida</taxon>
        <taxon>Myoidea</taxon>
        <taxon>Myidae</taxon>
        <taxon>Mya</taxon>
    </lineage>
</organism>
<dbReference type="Proteomes" id="UP001164746">
    <property type="component" value="Chromosome 14"/>
</dbReference>
<protein>
    <submittedName>
        <fullName evidence="1">TC1A-like protein</fullName>
    </submittedName>
</protein>
<evidence type="ECO:0000313" key="1">
    <source>
        <dbReference type="EMBL" id="WAR24983.1"/>
    </source>
</evidence>
<proteinExistence type="predicted"/>
<evidence type="ECO:0000313" key="2">
    <source>
        <dbReference type="Proteomes" id="UP001164746"/>
    </source>
</evidence>
<dbReference type="Gene3D" id="3.30.420.10">
    <property type="entry name" value="Ribonuclease H-like superfamily/Ribonuclease H"/>
    <property type="match status" value="1"/>
</dbReference>
<gene>
    <name evidence="1" type="ORF">MAR_010687</name>
</gene>